<dbReference type="PROSITE" id="PS50977">
    <property type="entry name" value="HTH_TETR_2"/>
    <property type="match status" value="1"/>
</dbReference>
<reference evidence="6" key="1">
    <citation type="submission" date="2016-10" db="EMBL/GenBank/DDBJ databases">
        <authorList>
            <person name="Varghese N."/>
            <person name="Submissions S."/>
        </authorList>
    </citation>
    <scope>NUCLEOTIDE SEQUENCE [LARGE SCALE GENOMIC DNA]</scope>
    <source>
        <strain evidence="6">ANC 5109</strain>
    </source>
</reference>
<dbReference type="InterPro" id="IPR009057">
    <property type="entry name" value="Homeodomain-like_sf"/>
</dbReference>
<evidence type="ECO:0000256" key="1">
    <source>
        <dbReference type="ARBA" id="ARBA00023125"/>
    </source>
</evidence>
<keyword evidence="1 2" id="KW-0238">DNA-binding</keyword>
<keyword evidence="3" id="KW-0472">Membrane</keyword>
<evidence type="ECO:0000259" key="4">
    <source>
        <dbReference type="PROSITE" id="PS50977"/>
    </source>
</evidence>
<organism evidence="5 6">
    <name type="scientific">Acinetobacter kyonggiensis</name>
    <dbReference type="NCBI Taxonomy" id="595670"/>
    <lineage>
        <taxon>Bacteria</taxon>
        <taxon>Pseudomonadati</taxon>
        <taxon>Pseudomonadota</taxon>
        <taxon>Gammaproteobacteria</taxon>
        <taxon>Moraxellales</taxon>
        <taxon>Moraxellaceae</taxon>
        <taxon>Acinetobacter</taxon>
    </lineage>
</organism>
<evidence type="ECO:0000313" key="5">
    <source>
        <dbReference type="EMBL" id="SDY06690.1"/>
    </source>
</evidence>
<dbReference type="STRING" id="595670.SAMN05421643_10357"/>
<proteinExistence type="predicted"/>
<dbReference type="PANTHER" id="PTHR43479">
    <property type="entry name" value="ACREF/ENVCD OPERON REPRESSOR-RELATED"/>
    <property type="match status" value="1"/>
</dbReference>
<feature type="domain" description="HTH tetR-type" evidence="4">
    <location>
        <begin position="57"/>
        <end position="117"/>
    </location>
</feature>
<dbReference type="SUPFAM" id="SSF46689">
    <property type="entry name" value="Homeodomain-like"/>
    <property type="match status" value="1"/>
</dbReference>
<feature type="DNA-binding region" description="H-T-H motif" evidence="2">
    <location>
        <begin position="80"/>
        <end position="99"/>
    </location>
</feature>
<dbReference type="GO" id="GO:0003677">
    <property type="term" value="F:DNA binding"/>
    <property type="evidence" value="ECO:0007669"/>
    <property type="project" value="UniProtKB-UniRule"/>
</dbReference>
<evidence type="ECO:0000256" key="2">
    <source>
        <dbReference type="PROSITE-ProRule" id="PRU00335"/>
    </source>
</evidence>
<dbReference type="PANTHER" id="PTHR43479:SF11">
    <property type="entry name" value="ACREF_ENVCD OPERON REPRESSOR-RELATED"/>
    <property type="match status" value="1"/>
</dbReference>
<dbReference type="Proteomes" id="UP000199035">
    <property type="component" value="Unassembled WGS sequence"/>
</dbReference>
<gene>
    <name evidence="5" type="ORF">SAMN05421643_10357</name>
</gene>
<dbReference type="PRINTS" id="PR00455">
    <property type="entry name" value="HTHTETR"/>
</dbReference>
<dbReference type="Pfam" id="PF14246">
    <property type="entry name" value="TetR_C_7"/>
    <property type="match status" value="1"/>
</dbReference>
<keyword evidence="3" id="KW-0812">Transmembrane</keyword>
<dbReference type="Gene3D" id="1.10.357.10">
    <property type="entry name" value="Tetracycline Repressor, domain 2"/>
    <property type="match status" value="1"/>
</dbReference>
<feature type="transmembrane region" description="Helical" evidence="3">
    <location>
        <begin position="12"/>
        <end position="31"/>
    </location>
</feature>
<evidence type="ECO:0000256" key="3">
    <source>
        <dbReference type="SAM" id="Phobius"/>
    </source>
</evidence>
<dbReference type="InterPro" id="IPR050624">
    <property type="entry name" value="HTH-type_Tx_Regulator"/>
</dbReference>
<evidence type="ECO:0000313" key="6">
    <source>
        <dbReference type="Proteomes" id="UP000199035"/>
    </source>
</evidence>
<dbReference type="Gene3D" id="1.10.10.60">
    <property type="entry name" value="Homeodomain-like"/>
    <property type="match status" value="1"/>
</dbReference>
<protein>
    <submittedName>
        <fullName evidence="5">TetR/AcrR family transcriptional regulator, repressor of the adeIJK operon</fullName>
    </submittedName>
</protein>
<sequence length="252" mass="29155">MVVTKTRQPLYFKKCAHIFAIIANVFIFLIIDSIRHMQELAQPEPLGRDTPQTKRGHERCLSLLLSANELFLERGYDAVSLDDIVHHAGGSKASIYKFFGNKEGLFTAICDYRREQFFKDICVPFEQGKDDLHSYLVQTLMNFKHHLVLPENAAFLRLILERTQRSPELALYIHEQGPKHIQMAIACALTKADELGIIKCKQPIYSAQLYFGIIRDIEWRVLMGIPVQENDQETIKYINYCVDRFLEGHQKV</sequence>
<dbReference type="AlphaFoldDB" id="A0A1H3GUH5"/>
<dbReference type="InterPro" id="IPR001647">
    <property type="entry name" value="HTH_TetR"/>
</dbReference>
<name>A0A1H3GUH5_9GAMM</name>
<dbReference type="InterPro" id="IPR039536">
    <property type="entry name" value="TetR_C_Proteobacteria"/>
</dbReference>
<keyword evidence="6" id="KW-1185">Reference proteome</keyword>
<dbReference type="Pfam" id="PF00440">
    <property type="entry name" value="TetR_N"/>
    <property type="match status" value="1"/>
</dbReference>
<dbReference type="EMBL" id="FNPK01000003">
    <property type="protein sequence ID" value="SDY06690.1"/>
    <property type="molecule type" value="Genomic_DNA"/>
</dbReference>
<keyword evidence="3" id="KW-1133">Transmembrane helix</keyword>
<accession>A0A1H3GUH5</accession>